<evidence type="ECO:0000256" key="1">
    <source>
        <dbReference type="ARBA" id="ARBA00023002"/>
    </source>
</evidence>
<reference evidence="4" key="1">
    <citation type="submission" date="2015-10" db="EMBL/GenBank/DDBJ databases">
        <authorList>
            <person name="Luecker S."/>
            <person name="Luecker S."/>
        </authorList>
    </citation>
    <scope>NUCLEOTIDE SEQUENCE [LARGE SCALE GENOMIC DNA]</scope>
</reference>
<keyword evidence="2" id="KW-0533">Nickel</keyword>
<dbReference type="STRING" id="1742973.COMA2_20110"/>
<dbReference type="EC" id="1.12.1.2" evidence="3"/>
<dbReference type="InterPro" id="IPR029014">
    <property type="entry name" value="NiFe-Hase_large"/>
</dbReference>
<evidence type="ECO:0000313" key="4">
    <source>
        <dbReference type="Proteomes" id="UP000198736"/>
    </source>
</evidence>
<dbReference type="InterPro" id="IPR001501">
    <property type="entry name" value="Ni-dep_hyd_lsu"/>
</dbReference>
<organism evidence="3 4">
    <name type="scientific">Candidatus Nitrospira nitrificans</name>
    <dbReference type="NCBI Taxonomy" id="1742973"/>
    <lineage>
        <taxon>Bacteria</taxon>
        <taxon>Pseudomonadati</taxon>
        <taxon>Nitrospirota</taxon>
        <taxon>Nitrospiria</taxon>
        <taxon>Nitrospirales</taxon>
        <taxon>Nitrospiraceae</taxon>
        <taxon>Nitrospira</taxon>
    </lineage>
</organism>
<keyword evidence="4" id="KW-1185">Reference proteome</keyword>
<dbReference type="PANTHER" id="PTHR43600:SF4">
    <property type="entry name" value="CYTOSOLIC NIFE-HYDROGENASE, ALPHA SUBUNIT"/>
    <property type="match status" value="1"/>
</dbReference>
<dbReference type="RefSeq" id="WP_217490677.1">
    <property type="nucleotide sequence ID" value="NZ_CZPZ01000012.1"/>
</dbReference>
<keyword evidence="1 3" id="KW-0560">Oxidoreductase</keyword>
<dbReference type="GO" id="GO:0047985">
    <property type="term" value="F:hydrogen dehydrogenase activity"/>
    <property type="evidence" value="ECO:0007669"/>
    <property type="project" value="UniProtKB-EC"/>
</dbReference>
<feature type="binding site" evidence="2">
    <location>
        <position position="78"/>
    </location>
    <ligand>
        <name>Ni(2+)</name>
        <dbReference type="ChEBI" id="CHEBI:49786"/>
    </ligand>
</feature>
<feature type="binding site" evidence="2">
    <location>
        <position position="56"/>
    </location>
    <ligand>
        <name>Mg(2+)</name>
        <dbReference type="ChEBI" id="CHEBI:18420"/>
    </ligand>
</feature>
<feature type="binding site" evidence="2">
    <location>
        <position position="431"/>
    </location>
    <ligand>
        <name>Mg(2+)</name>
        <dbReference type="ChEBI" id="CHEBI:18420"/>
    </ligand>
</feature>
<dbReference type="Proteomes" id="UP000198736">
    <property type="component" value="Unassembled WGS sequence"/>
</dbReference>
<comment type="cofactor">
    <cofactor evidence="2">
        <name>Ni(2+)</name>
        <dbReference type="ChEBI" id="CHEBI:49786"/>
    </cofactor>
</comment>
<feature type="binding site" evidence="2">
    <location>
        <position position="428"/>
    </location>
    <ligand>
        <name>Fe cation</name>
        <dbReference type="ChEBI" id="CHEBI:24875"/>
    </ligand>
</feature>
<comment type="cofactor">
    <cofactor evidence="2">
        <name>Fe cation</name>
        <dbReference type="ChEBI" id="CHEBI:24875"/>
    </cofactor>
</comment>
<feature type="binding site" evidence="2">
    <location>
        <position position="381"/>
    </location>
    <ligand>
        <name>Mg(2+)</name>
        <dbReference type="ChEBI" id="CHEBI:18420"/>
    </ligand>
</feature>
<feature type="binding site" evidence="2">
    <location>
        <position position="78"/>
    </location>
    <ligand>
        <name>Fe cation</name>
        <dbReference type="ChEBI" id="CHEBI:24875"/>
    </ligand>
</feature>
<dbReference type="GO" id="GO:0016151">
    <property type="term" value="F:nickel cation binding"/>
    <property type="evidence" value="ECO:0007669"/>
    <property type="project" value="InterPro"/>
</dbReference>
<dbReference type="PANTHER" id="PTHR43600">
    <property type="entry name" value="COENZYME F420 HYDROGENASE, SUBUNIT ALPHA"/>
    <property type="match status" value="1"/>
</dbReference>
<dbReference type="AlphaFoldDB" id="A0A0S4LE55"/>
<dbReference type="EMBL" id="CZPZ01000012">
    <property type="protein sequence ID" value="CUS35145.1"/>
    <property type="molecule type" value="Genomic_DNA"/>
</dbReference>
<dbReference type="PROSITE" id="PS00508">
    <property type="entry name" value="NI_HGENASE_L_2"/>
    <property type="match status" value="1"/>
</dbReference>
<keyword evidence="2" id="KW-0408">Iron</keyword>
<feature type="binding site" evidence="2">
    <location>
        <position position="425"/>
    </location>
    <ligand>
        <name>Ni(2+)</name>
        <dbReference type="ChEBI" id="CHEBI:49786"/>
    </ligand>
</feature>
<evidence type="ECO:0000256" key="2">
    <source>
        <dbReference type="PIRSR" id="PIRSR601501-1"/>
    </source>
</evidence>
<sequence>MTEARRAEAEDGKQTRTIAVDLVARVEGEGALRVTVKDGAVQDVELRIFEPPRFFEAFLQGRHYSEVPDIVARICGICPVAYQMSAVHALEQIFGLRVEGSLRDLRRLIYCGEWIESHALHIYMLQAPDFLGYESGIAMAKDHAATVTRGLRLKKAGNAIMALLGGRSVHPVSVKVGGFSRVPRRSELERMKDELLWARDAAVETVRWVAGFDYPEFTPDYNDVALSHPDEYPFNEGRIVASSGLQISVSEFERYFTEHQVSYSTALHCTLQGSSYLVGPLARLNLNQEHVTPLVKQVLADCAVALPLRNPFRGIIARAVEILYALEESLRLIERYEPPPLAALPVIVRPGIGMACTEAPRGILYHRYRVDGDGVIREAKIVPPTSQNQSRIEQDLRLFMPRLLHLPDQEAALACERVIRCYDPCISCATHFLNLEITREGAA</sequence>
<accession>A0A0S4LE55</accession>
<feature type="binding site" evidence="2">
    <location>
        <position position="75"/>
    </location>
    <ligand>
        <name>Ni(2+)</name>
        <dbReference type="ChEBI" id="CHEBI:49786"/>
    </ligand>
</feature>
<proteinExistence type="predicted"/>
<dbReference type="Gene3D" id="1.10.645.10">
    <property type="entry name" value="Cytochrome-c3 Hydrogenase, chain B"/>
    <property type="match status" value="1"/>
</dbReference>
<keyword evidence="2" id="KW-0479">Metal-binding</keyword>
<dbReference type="GO" id="GO:0008901">
    <property type="term" value="F:ferredoxin hydrogenase activity"/>
    <property type="evidence" value="ECO:0007669"/>
    <property type="project" value="InterPro"/>
</dbReference>
<gene>
    <name evidence="3" type="primary">hydA</name>
    <name evidence="3" type="ORF">COMA2_20110</name>
</gene>
<name>A0A0S4LE55_9BACT</name>
<evidence type="ECO:0000313" key="3">
    <source>
        <dbReference type="EMBL" id="CUS35145.1"/>
    </source>
</evidence>
<keyword evidence="2" id="KW-0460">Magnesium</keyword>
<dbReference type="Pfam" id="PF00374">
    <property type="entry name" value="NiFeSe_Hases"/>
    <property type="match status" value="2"/>
</dbReference>
<protein>
    <submittedName>
        <fullName evidence="3">Sulfhydrogenase, subunit alpha</fullName>
        <ecNumber evidence="3">1.12.1.2</ecNumber>
    </submittedName>
</protein>
<dbReference type="SUPFAM" id="SSF56762">
    <property type="entry name" value="HydB/Nqo4-like"/>
    <property type="match status" value="1"/>
</dbReference>
<dbReference type="InterPro" id="IPR018194">
    <property type="entry name" value="Ni-dep_hyd_lsu_Ni_BS"/>
</dbReference>